<gene>
    <name evidence="2" type="ORF">MARPO_0019s0030</name>
</gene>
<organism evidence="2 3">
    <name type="scientific">Marchantia polymorpha</name>
    <name type="common">Common liverwort</name>
    <name type="synonym">Marchantia aquatica</name>
    <dbReference type="NCBI Taxonomy" id="3197"/>
    <lineage>
        <taxon>Eukaryota</taxon>
        <taxon>Viridiplantae</taxon>
        <taxon>Streptophyta</taxon>
        <taxon>Embryophyta</taxon>
        <taxon>Marchantiophyta</taxon>
        <taxon>Marchantiopsida</taxon>
        <taxon>Marchantiidae</taxon>
        <taxon>Marchantiales</taxon>
        <taxon>Marchantiaceae</taxon>
        <taxon>Marchantia</taxon>
    </lineage>
</organism>
<feature type="signal peptide" evidence="1">
    <location>
        <begin position="1"/>
        <end position="23"/>
    </location>
</feature>
<name>A0A2R6XES1_MARPO</name>
<protein>
    <recommendedName>
        <fullName evidence="4">Secreted protein</fullName>
    </recommendedName>
</protein>
<evidence type="ECO:0000313" key="2">
    <source>
        <dbReference type="EMBL" id="PTQ44591.1"/>
    </source>
</evidence>
<dbReference type="EMBL" id="KZ772691">
    <property type="protein sequence ID" value="PTQ44591.1"/>
    <property type="molecule type" value="Genomic_DNA"/>
</dbReference>
<dbReference type="Proteomes" id="UP000244005">
    <property type="component" value="Unassembled WGS sequence"/>
</dbReference>
<evidence type="ECO:0008006" key="4">
    <source>
        <dbReference type="Google" id="ProtNLM"/>
    </source>
</evidence>
<keyword evidence="3" id="KW-1185">Reference proteome</keyword>
<accession>A0A2R6XES1</accession>
<proteinExistence type="predicted"/>
<evidence type="ECO:0000313" key="3">
    <source>
        <dbReference type="Proteomes" id="UP000244005"/>
    </source>
</evidence>
<feature type="chain" id="PRO_5015344778" description="Secreted protein" evidence="1">
    <location>
        <begin position="24"/>
        <end position="375"/>
    </location>
</feature>
<reference evidence="3" key="1">
    <citation type="journal article" date="2017" name="Cell">
        <title>Insights into land plant evolution garnered from the Marchantia polymorpha genome.</title>
        <authorList>
            <person name="Bowman J.L."/>
            <person name="Kohchi T."/>
            <person name="Yamato K.T."/>
            <person name="Jenkins J."/>
            <person name="Shu S."/>
            <person name="Ishizaki K."/>
            <person name="Yamaoka S."/>
            <person name="Nishihama R."/>
            <person name="Nakamura Y."/>
            <person name="Berger F."/>
            <person name="Adam C."/>
            <person name="Aki S.S."/>
            <person name="Althoff F."/>
            <person name="Araki T."/>
            <person name="Arteaga-Vazquez M.A."/>
            <person name="Balasubrmanian S."/>
            <person name="Barry K."/>
            <person name="Bauer D."/>
            <person name="Boehm C.R."/>
            <person name="Briginshaw L."/>
            <person name="Caballero-Perez J."/>
            <person name="Catarino B."/>
            <person name="Chen F."/>
            <person name="Chiyoda S."/>
            <person name="Chovatia M."/>
            <person name="Davies K.M."/>
            <person name="Delmans M."/>
            <person name="Demura T."/>
            <person name="Dierschke T."/>
            <person name="Dolan L."/>
            <person name="Dorantes-Acosta A.E."/>
            <person name="Eklund D.M."/>
            <person name="Florent S.N."/>
            <person name="Flores-Sandoval E."/>
            <person name="Fujiyama A."/>
            <person name="Fukuzawa H."/>
            <person name="Galik B."/>
            <person name="Grimanelli D."/>
            <person name="Grimwood J."/>
            <person name="Grossniklaus U."/>
            <person name="Hamada T."/>
            <person name="Haseloff J."/>
            <person name="Hetherington A.J."/>
            <person name="Higo A."/>
            <person name="Hirakawa Y."/>
            <person name="Hundley H.N."/>
            <person name="Ikeda Y."/>
            <person name="Inoue K."/>
            <person name="Inoue S.I."/>
            <person name="Ishida S."/>
            <person name="Jia Q."/>
            <person name="Kakita M."/>
            <person name="Kanazawa T."/>
            <person name="Kawai Y."/>
            <person name="Kawashima T."/>
            <person name="Kennedy M."/>
            <person name="Kinose K."/>
            <person name="Kinoshita T."/>
            <person name="Kohara Y."/>
            <person name="Koide E."/>
            <person name="Komatsu K."/>
            <person name="Kopischke S."/>
            <person name="Kubo M."/>
            <person name="Kyozuka J."/>
            <person name="Lagercrantz U."/>
            <person name="Lin S.S."/>
            <person name="Lindquist E."/>
            <person name="Lipzen A.M."/>
            <person name="Lu C.W."/>
            <person name="De Luna E."/>
            <person name="Martienssen R.A."/>
            <person name="Minamino N."/>
            <person name="Mizutani M."/>
            <person name="Mizutani M."/>
            <person name="Mochizuki N."/>
            <person name="Monte I."/>
            <person name="Mosher R."/>
            <person name="Nagasaki H."/>
            <person name="Nakagami H."/>
            <person name="Naramoto S."/>
            <person name="Nishitani K."/>
            <person name="Ohtani M."/>
            <person name="Okamoto T."/>
            <person name="Okumura M."/>
            <person name="Phillips J."/>
            <person name="Pollak B."/>
            <person name="Reinders A."/>
            <person name="Rovekamp M."/>
            <person name="Sano R."/>
            <person name="Sawa S."/>
            <person name="Schmid M.W."/>
            <person name="Shirakawa M."/>
            <person name="Solano R."/>
            <person name="Spunde A."/>
            <person name="Suetsugu N."/>
            <person name="Sugano S."/>
            <person name="Sugiyama A."/>
            <person name="Sun R."/>
            <person name="Suzuki Y."/>
            <person name="Takenaka M."/>
            <person name="Takezawa D."/>
            <person name="Tomogane H."/>
            <person name="Tsuzuki M."/>
            <person name="Ueda T."/>
            <person name="Umeda M."/>
            <person name="Ward J.M."/>
            <person name="Watanabe Y."/>
            <person name="Yazaki K."/>
            <person name="Yokoyama R."/>
            <person name="Yoshitake Y."/>
            <person name="Yotsui I."/>
            <person name="Zachgo S."/>
            <person name="Schmutz J."/>
        </authorList>
    </citation>
    <scope>NUCLEOTIDE SEQUENCE [LARGE SCALE GENOMIC DNA]</scope>
    <source>
        <strain evidence="3">Tak-1</strain>
    </source>
</reference>
<sequence length="375" mass="39058">MSIGFALALYDLLLAYLPQVAPAAVMVMVVDVIATGRRCVHRSERELCQPKLLPTAIPLVAMTRCCCCCAGLALLLLRAPICSVLVPHPVPIPIHDVVVSQALATLLHRNQRREADVVSSARSAPAELMMASAARFRIAPAAKVAHVDAVEDGTGARSLVGIADGPQPFACTCARSGARSAVVILLLRFPEHSPRLPLAARAREVGGRTSLAGGARELATFGLGVHERVDGLPGLSLGGRGLGCADFTYFSAAASASLALLHGHRHGRGLGRVGHVESAGIAVLVVEGGHCQGLRGFAGRLENSLLNAGNGPDGMLPVPVVRAISAPGPLIIGGDGVVCFDERCDGVHNSATFGQPVPADGRRRRCPFFPQEIIL</sequence>
<dbReference type="AlphaFoldDB" id="A0A2R6XES1"/>
<evidence type="ECO:0000256" key="1">
    <source>
        <dbReference type="SAM" id="SignalP"/>
    </source>
</evidence>
<keyword evidence="1" id="KW-0732">Signal</keyword>